<dbReference type="InterPro" id="IPR016186">
    <property type="entry name" value="C-type_lectin-like/link_sf"/>
</dbReference>
<dbReference type="Proteomes" id="UP000504632">
    <property type="component" value="Chromosome 11"/>
</dbReference>
<name>A0A6J2WIU9_CHACN</name>
<dbReference type="SUPFAM" id="SSF56436">
    <property type="entry name" value="C-type lectin-like"/>
    <property type="match status" value="1"/>
</dbReference>
<reference evidence="7" key="2">
    <citation type="submission" date="2025-08" db="UniProtKB">
        <authorList>
            <consortium name="RefSeq"/>
        </authorList>
    </citation>
    <scope>IDENTIFICATION</scope>
</reference>
<dbReference type="SMART" id="SM00034">
    <property type="entry name" value="CLECT"/>
    <property type="match status" value="1"/>
</dbReference>
<feature type="transmembrane region" description="Helical" evidence="4">
    <location>
        <begin position="48"/>
        <end position="70"/>
    </location>
</feature>
<dbReference type="GO" id="GO:0030246">
    <property type="term" value="F:carbohydrate binding"/>
    <property type="evidence" value="ECO:0007669"/>
    <property type="project" value="UniProtKB-KW"/>
</dbReference>
<dbReference type="PROSITE" id="PS00615">
    <property type="entry name" value="C_TYPE_LECTIN_1"/>
    <property type="match status" value="1"/>
</dbReference>
<evidence type="ECO:0000313" key="7">
    <source>
        <dbReference type="RefSeq" id="XP_030643607.1"/>
    </source>
</evidence>
<reference evidence="6" key="1">
    <citation type="submission" date="2024-06" db="UniProtKB">
        <authorList>
            <consortium name="RefSeq"/>
        </authorList>
    </citation>
    <scope>NUCLEOTIDE SEQUENCE [LARGE SCALE GENOMIC DNA]</scope>
</reference>
<evidence type="ECO:0000256" key="3">
    <source>
        <dbReference type="SAM" id="Coils"/>
    </source>
</evidence>
<dbReference type="RefSeq" id="XP_030643607.1">
    <property type="nucleotide sequence ID" value="XM_030787747.1"/>
</dbReference>
<dbReference type="InParanoid" id="A0A6J2WIU9"/>
<gene>
    <name evidence="7" type="primary">LOC115823718</name>
</gene>
<keyword evidence="4" id="KW-0812">Transmembrane</keyword>
<keyword evidence="6" id="KW-1185">Reference proteome</keyword>
<evidence type="ECO:0000259" key="5">
    <source>
        <dbReference type="PROSITE" id="PS50041"/>
    </source>
</evidence>
<dbReference type="OrthoDB" id="8950604at2759"/>
<dbReference type="PANTHER" id="PTHR22803">
    <property type="entry name" value="MANNOSE, PHOSPHOLIPASE, LECTIN RECEPTOR RELATED"/>
    <property type="match status" value="1"/>
</dbReference>
<keyword evidence="4" id="KW-1133">Transmembrane helix</keyword>
<evidence type="ECO:0000313" key="6">
    <source>
        <dbReference type="Proteomes" id="UP000504632"/>
    </source>
</evidence>
<dbReference type="PROSITE" id="PS50041">
    <property type="entry name" value="C_TYPE_LECTIN_2"/>
    <property type="match status" value="1"/>
</dbReference>
<evidence type="ECO:0000256" key="1">
    <source>
        <dbReference type="ARBA" id="ARBA00022734"/>
    </source>
</evidence>
<dbReference type="CDD" id="cd03590">
    <property type="entry name" value="CLECT_DC-SIGN_like"/>
    <property type="match status" value="1"/>
</dbReference>
<dbReference type="InterPro" id="IPR016187">
    <property type="entry name" value="CTDL_fold"/>
</dbReference>
<dbReference type="AlphaFoldDB" id="A0A6J2WIU9"/>
<dbReference type="InterPro" id="IPR001304">
    <property type="entry name" value="C-type_lectin-like"/>
</dbReference>
<keyword evidence="3" id="KW-0175">Coiled coil</keyword>
<evidence type="ECO:0000256" key="2">
    <source>
        <dbReference type="ARBA" id="ARBA00023157"/>
    </source>
</evidence>
<keyword evidence="2" id="KW-1015">Disulfide bond</keyword>
<evidence type="ECO:0000256" key="4">
    <source>
        <dbReference type="SAM" id="Phobius"/>
    </source>
</evidence>
<dbReference type="GeneID" id="115823718"/>
<dbReference type="Gene3D" id="3.10.100.10">
    <property type="entry name" value="Mannose-Binding Protein A, subunit A"/>
    <property type="match status" value="1"/>
</dbReference>
<keyword evidence="4" id="KW-0472">Membrane</keyword>
<organism evidence="6 7">
    <name type="scientific">Chanos chanos</name>
    <name type="common">Milkfish</name>
    <name type="synonym">Mugil chanos</name>
    <dbReference type="NCBI Taxonomy" id="29144"/>
    <lineage>
        <taxon>Eukaryota</taxon>
        <taxon>Metazoa</taxon>
        <taxon>Chordata</taxon>
        <taxon>Craniata</taxon>
        <taxon>Vertebrata</taxon>
        <taxon>Euteleostomi</taxon>
        <taxon>Actinopterygii</taxon>
        <taxon>Neopterygii</taxon>
        <taxon>Teleostei</taxon>
        <taxon>Ostariophysi</taxon>
        <taxon>Gonorynchiformes</taxon>
        <taxon>Chanidae</taxon>
        <taxon>Chanos</taxon>
    </lineage>
</organism>
<feature type="coiled-coil region" evidence="3">
    <location>
        <begin position="100"/>
        <end position="176"/>
    </location>
</feature>
<dbReference type="Gene3D" id="1.20.5.400">
    <property type="match status" value="2"/>
</dbReference>
<dbReference type="InterPro" id="IPR018378">
    <property type="entry name" value="C-type_lectin_CS"/>
</dbReference>
<keyword evidence="1" id="KW-0430">Lectin</keyword>
<dbReference type="InterPro" id="IPR050111">
    <property type="entry name" value="C-type_lectin/snaclec_domain"/>
</dbReference>
<protein>
    <submittedName>
        <fullName evidence="7">CD209 antigen-like protein C</fullName>
    </submittedName>
</protein>
<accession>A0A6J2WIU9</accession>
<dbReference type="InterPro" id="IPR033989">
    <property type="entry name" value="CD209-like_CTLD"/>
</dbReference>
<dbReference type="Pfam" id="PF00059">
    <property type="entry name" value="Lectin_C"/>
    <property type="match status" value="1"/>
</dbReference>
<sequence length="298" mass="34786">MEKPRSIAVRSPWTGELNMGEEEVIFPWRKQAIRHTGRYAANIRCYKMAAVGLSVLMLVEIITLCVWHTMGRDPLDTCNNNLTMEENQLETSDNSLSDQRDQLLTRYNNLTVERDQLLSKCNNLTVERDHIKNRYDNLTAERDQLEAKYNNLTTERDQLKKEKDRVLHKLNNLNLKYFSSSQYFVSTERKSWSESRQDCIKRGADLVIINSEEEQQFLSSMKIRAWIGLTDADAEGTWKWVDNTPVISAYWMPGEPNDQNNEDCGEILLLQEDSLMNWNDLPCDQKQQYVCENVTKAF</sequence>
<feature type="domain" description="C-type lectin" evidence="5">
    <location>
        <begin position="178"/>
        <end position="292"/>
    </location>
</feature>
<proteinExistence type="predicted"/>